<feature type="compositionally biased region" description="Basic and acidic residues" evidence="1">
    <location>
        <begin position="1"/>
        <end position="10"/>
    </location>
</feature>
<feature type="compositionally biased region" description="Basic and acidic residues" evidence="1">
    <location>
        <begin position="180"/>
        <end position="196"/>
    </location>
</feature>
<accession>A0A2A9CV62</accession>
<keyword evidence="3" id="KW-1185">Reference proteome</keyword>
<reference evidence="2 3" key="1">
    <citation type="submission" date="2017-10" db="EMBL/GenBank/DDBJ databases">
        <title>Sequencing the genomes of 1000 actinobacteria strains.</title>
        <authorList>
            <person name="Klenk H.-P."/>
        </authorList>
    </citation>
    <scope>NUCLEOTIDE SEQUENCE [LARGE SCALE GENOMIC DNA]</scope>
    <source>
        <strain evidence="2 3">DSM 15597</strain>
    </source>
</reference>
<protein>
    <submittedName>
        <fullName evidence="2">Uncharacterized protein</fullName>
    </submittedName>
</protein>
<dbReference type="EMBL" id="PDJC01000001">
    <property type="protein sequence ID" value="PFG17459.1"/>
    <property type="molecule type" value="Genomic_DNA"/>
</dbReference>
<feature type="region of interest" description="Disordered" evidence="1">
    <location>
        <begin position="165"/>
        <end position="206"/>
    </location>
</feature>
<evidence type="ECO:0000313" key="3">
    <source>
        <dbReference type="Proteomes" id="UP000226079"/>
    </source>
</evidence>
<name>A0A2A9CV62_9ACTN</name>
<organism evidence="2 3">
    <name type="scientific">Propionicimonas paludicola</name>
    <dbReference type="NCBI Taxonomy" id="185243"/>
    <lineage>
        <taxon>Bacteria</taxon>
        <taxon>Bacillati</taxon>
        <taxon>Actinomycetota</taxon>
        <taxon>Actinomycetes</taxon>
        <taxon>Propionibacteriales</taxon>
        <taxon>Nocardioidaceae</taxon>
        <taxon>Propionicimonas</taxon>
    </lineage>
</organism>
<feature type="compositionally biased region" description="Basic and acidic residues" evidence="1">
    <location>
        <begin position="21"/>
        <end position="35"/>
    </location>
</feature>
<evidence type="ECO:0000256" key="1">
    <source>
        <dbReference type="SAM" id="MobiDB-lite"/>
    </source>
</evidence>
<evidence type="ECO:0000313" key="2">
    <source>
        <dbReference type="EMBL" id="PFG17459.1"/>
    </source>
</evidence>
<dbReference type="RefSeq" id="WP_098460886.1">
    <property type="nucleotide sequence ID" value="NZ_PDJC01000001.1"/>
</dbReference>
<feature type="region of interest" description="Disordered" evidence="1">
    <location>
        <begin position="1"/>
        <end position="35"/>
    </location>
</feature>
<dbReference type="Proteomes" id="UP000226079">
    <property type="component" value="Unassembled WGS sequence"/>
</dbReference>
<dbReference type="AlphaFoldDB" id="A0A2A9CV62"/>
<proteinExistence type="predicted"/>
<comment type="caution">
    <text evidence="2">The sequence shown here is derived from an EMBL/GenBank/DDBJ whole genome shotgun (WGS) entry which is preliminary data.</text>
</comment>
<gene>
    <name evidence="2" type="ORF">ATK74_2030</name>
</gene>
<sequence length="206" mass="22381">MSNSLQERRASLVSVGGTSTEESRSGRQRVADQVDGPEMRRILLADASDQATLLLARTAALTDELAIQAHAEAYKIEKTARDRAQRIVEDARAERERLLSSARQRASQIESEVSSTLDDLQYLDAVRSGQFAEHLGSQRAAHLAEFVEFLTRAAAELERLRSVATAELSRSGTNADDPDQSTRELRASGPAADHRALGLRPTSAAG</sequence>